<comment type="caution">
    <text evidence="2">The sequence shown here is derived from an EMBL/GenBank/DDBJ whole genome shotgun (WGS) entry which is preliminary data.</text>
</comment>
<keyword evidence="3" id="KW-1185">Reference proteome</keyword>
<dbReference type="Proteomes" id="UP000639606">
    <property type="component" value="Unassembled WGS sequence"/>
</dbReference>
<reference evidence="2" key="1">
    <citation type="journal article" date="2014" name="Int. J. Syst. Evol. Microbiol.">
        <title>Complete genome sequence of Corynebacterium casei LMG S-19264T (=DSM 44701T), isolated from a smear-ripened cheese.</title>
        <authorList>
            <consortium name="US DOE Joint Genome Institute (JGI-PGF)"/>
            <person name="Walter F."/>
            <person name="Albersmeier A."/>
            <person name="Kalinowski J."/>
            <person name="Ruckert C."/>
        </authorList>
    </citation>
    <scope>NUCLEOTIDE SEQUENCE</scope>
    <source>
        <strain evidence="2">JCM 3313</strain>
    </source>
</reference>
<feature type="compositionally biased region" description="Low complexity" evidence="1">
    <location>
        <begin position="1"/>
        <end position="16"/>
    </location>
</feature>
<gene>
    <name evidence="2" type="ORF">GCM10010185_60510</name>
</gene>
<dbReference type="AlphaFoldDB" id="A0A918EG27"/>
<feature type="region of interest" description="Disordered" evidence="1">
    <location>
        <begin position="1"/>
        <end position="69"/>
    </location>
</feature>
<proteinExistence type="predicted"/>
<feature type="compositionally biased region" description="Basic and acidic residues" evidence="1">
    <location>
        <begin position="17"/>
        <end position="32"/>
    </location>
</feature>
<organism evidence="2 3">
    <name type="scientific">Saccharothrix coeruleofusca</name>
    <dbReference type="NCBI Taxonomy" id="33919"/>
    <lineage>
        <taxon>Bacteria</taxon>
        <taxon>Bacillati</taxon>
        <taxon>Actinomycetota</taxon>
        <taxon>Actinomycetes</taxon>
        <taxon>Pseudonocardiales</taxon>
        <taxon>Pseudonocardiaceae</taxon>
        <taxon>Saccharothrix</taxon>
    </lineage>
</organism>
<sequence>MGGTRRSPSVTGSSSRSVDHGGSEGETREKAAAHAAGNRYANTLNDGTPPQVFPGFGVRAREPRIREAA</sequence>
<protein>
    <submittedName>
        <fullName evidence="2">Uncharacterized protein</fullName>
    </submittedName>
</protein>
<accession>A0A918EG27</accession>
<evidence type="ECO:0000256" key="1">
    <source>
        <dbReference type="SAM" id="MobiDB-lite"/>
    </source>
</evidence>
<feature type="compositionally biased region" description="Basic and acidic residues" evidence="1">
    <location>
        <begin position="59"/>
        <end position="69"/>
    </location>
</feature>
<name>A0A918EG27_9PSEU</name>
<reference evidence="2" key="2">
    <citation type="submission" date="2020-09" db="EMBL/GenBank/DDBJ databases">
        <authorList>
            <person name="Sun Q."/>
            <person name="Ohkuma M."/>
        </authorList>
    </citation>
    <scope>NUCLEOTIDE SEQUENCE</scope>
    <source>
        <strain evidence="2">JCM 3313</strain>
    </source>
</reference>
<dbReference type="EMBL" id="BMRG01000018">
    <property type="protein sequence ID" value="GGP78596.1"/>
    <property type="molecule type" value="Genomic_DNA"/>
</dbReference>
<evidence type="ECO:0000313" key="3">
    <source>
        <dbReference type="Proteomes" id="UP000639606"/>
    </source>
</evidence>
<evidence type="ECO:0000313" key="2">
    <source>
        <dbReference type="EMBL" id="GGP78596.1"/>
    </source>
</evidence>